<evidence type="ECO:0000256" key="1">
    <source>
        <dbReference type="SAM" id="MobiDB-lite"/>
    </source>
</evidence>
<feature type="compositionally biased region" description="Polar residues" evidence="1">
    <location>
        <begin position="1"/>
        <end position="14"/>
    </location>
</feature>
<gene>
    <name evidence="2" type="ORF">SAMN05878437_2473</name>
</gene>
<sequence>MRQTRGVSCLNQPPRSAHVTRHRKPKNDLKRCFADFVTKTLLSDKAAWPAAKKIQQVQRTFRRPPSVTPCRMFVFHIEQKRQDAHQGVGTG</sequence>
<dbReference type="AlphaFoldDB" id="A0A1M7I0P3"/>
<name>A0A1M7I0P3_9GAMM</name>
<dbReference type="EMBL" id="LT670847">
    <property type="protein sequence ID" value="SHM34332.1"/>
    <property type="molecule type" value="Genomic_DNA"/>
</dbReference>
<evidence type="ECO:0000313" key="2">
    <source>
        <dbReference type="EMBL" id="SHM34332.1"/>
    </source>
</evidence>
<protein>
    <submittedName>
        <fullName evidence="2">Uncharacterized protein</fullName>
    </submittedName>
</protein>
<dbReference type="InParanoid" id="A0A1M7I0P3"/>
<proteinExistence type="predicted"/>
<reference evidence="2 3" key="1">
    <citation type="submission" date="2016-11" db="EMBL/GenBank/DDBJ databases">
        <authorList>
            <person name="Jaros S."/>
            <person name="Januszkiewicz K."/>
            <person name="Wedrychowicz H."/>
        </authorList>
    </citation>
    <scope>NUCLEOTIDE SEQUENCE [LARGE SCALE GENOMIC DNA]</scope>
    <source>
        <strain evidence="2 3">ACAM 12</strain>
    </source>
</reference>
<keyword evidence="3" id="KW-1185">Reference proteome</keyword>
<evidence type="ECO:0000313" key="3">
    <source>
        <dbReference type="Proteomes" id="UP000190911"/>
    </source>
</evidence>
<organism evidence="2 3">
    <name type="scientific">Vreelandella subglaciescola</name>
    <dbReference type="NCBI Taxonomy" id="29571"/>
    <lineage>
        <taxon>Bacteria</taxon>
        <taxon>Pseudomonadati</taxon>
        <taxon>Pseudomonadota</taxon>
        <taxon>Gammaproteobacteria</taxon>
        <taxon>Oceanospirillales</taxon>
        <taxon>Halomonadaceae</taxon>
        <taxon>Vreelandella</taxon>
    </lineage>
</organism>
<feature type="region of interest" description="Disordered" evidence="1">
    <location>
        <begin position="1"/>
        <end position="25"/>
    </location>
</feature>
<dbReference type="Proteomes" id="UP000190911">
    <property type="component" value="Chromosome I"/>
</dbReference>
<accession>A0A1M7I0P3</accession>